<dbReference type="EMBL" id="MKVH01000021">
    <property type="protein sequence ID" value="OJX57815.1"/>
    <property type="molecule type" value="Genomic_DNA"/>
</dbReference>
<dbReference type="Proteomes" id="UP000184233">
    <property type="component" value="Unassembled WGS sequence"/>
</dbReference>
<organism evidence="2 3">
    <name type="scientific">Candidatus Kapaibacterium thiocyanatum</name>
    <dbReference type="NCBI Taxonomy" id="1895771"/>
    <lineage>
        <taxon>Bacteria</taxon>
        <taxon>Pseudomonadati</taxon>
        <taxon>Candidatus Kapaibacteriota</taxon>
        <taxon>Candidatus Kapaibacteriia</taxon>
        <taxon>Candidatus Kapaibacteriales</taxon>
        <taxon>Candidatus Kapaibacteriaceae</taxon>
        <taxon>Candidatus Kapaibacterium</taxon>
    </lineage>
</organism>
<comment type="caution">
    <text evidence="2">The sequence shown here is derived from an EMBL/GenBank/DDBJ whole genome shotgun (WGS) entry which is preliminary data.</text>
</comment>
<dbReference type="AlphaFoldDB" id="A0A1M3KZP9"/>
<evidence type="ECO:0000313" key="3">
    <source>
        <dbReference type="Proteomes" id="UP000184233"/>
    </source>
</evidence>
<sequence>MSQNPVLIPKQPEMTAAEDYFRLRKEGIGYIEGMASEQWTDYNTHDPGITTLEALCYAITDLAYRTGWNIEDLLAGSADQPFFTARDILTINPLTPDDYRRLLIDIESVRNAWIVCKECSCGQKIDDVAPKGLYDVLLELESHELYGDLNDRKITRTYNIELDGRYQTLTVELRFPEWSLVDQAGYDAFVDGAGDPANITLTKFSRSSVDNNVIGNEELRKNWRNVFFISYAMDVDGSSVEIRNVSVRLFSGNGVKNATTVSDLADLFIDASTNGFVGTYRNKRREVKASVAAAVSSLHGHRNLDEDYCSVSVIGVEDIAACADVEVASDADIERVQAEIWFRIERYLNPGVPFHSLQELRDQGVAVEDIFNGPVLDNGFIRDEDLAASGLKTVIRISDIINLLMDIDGVVAISNMQLTKYDAQGNVVKGSADPAWSGGMPIFDPNRVSASWLMYVTERHLPRLYHNLSNVHFIKNGLPFDARQDEAYDTLMELRGVAERSKIRNAAKDLPIPEGTKRSMDDVSPVQYSFPLVYGIGRHGLPTHASTLRRAQARQLKAYLMVFEQILGNCFAQIAHVADLFALRPDVDRTYFHRLLSESVIAGYDDLVDNLTDAALATMVETVPEFHERRNRFLDHVMARFGEQFGEYALLMTNWKGERIGNQRLIEDKVSFLKAYPAISGKRAKAFDYRKEPALASNYPGIRKRVSLLLGFPNLRFEWTIAGTDPGPFIIGPYQLVDGNDAVWFEGDVNVSAPTAYEAQKAAYDALLVRMTLPTAYQIQAGGGQYAVVLLRADASQLGAYPVAFDTLEGARGLVDELIAWASNERAIVVEHLLLRPKFPGDALYPDCGSDDAQADCGCDTCSGHDPYSFRLTFVMPGWSAPYNGNMDLRGFANRTIQYETPSHLLPKVCWVGNDGFVENVCDPIVGQLADLLEEKGVTISGSRPTCTEARDCATVIYLAFTKTFSEWYEGKTLDYIDTDVLTTALTTIFDAIEPEELTCTTDIALIWNQIEALLLPHFHFIALYGWQFERFENAWELWLDANARIDWMEERLHDRTEAILLNGLLQGPPSALCECAASIVEAYGQNFRAWMETNIAAGRAFTDFQPFVPQPVVLCSGMTFRPGTATAIGNMLAERYASYAEASYRLWVVLHLLHNLRNVYPGATLHDCDDGSDLNPVRLGSTALGNYVSGSAPVTPVVNAPVVETPVVEAMRSASPAKKKKPRSKNRTPNTK</sequence>
<accession>A0A1M3KZP9</accession>
<dbReference type="STRING" id="1895771.BGO89_07550"/>
<evidence type="ECO:0000313" key="2">
    <source>
        <dbReference type="EMBL" id="OJX57815.1"/>
    </source>
</evidence>
<gene>
    <name evidence="2" type="ORF">BGO89_07550</name>
</gene>
<evidence type="ECO:0000256" key="1">
    <source>
        <dbReference type="SAM" id="MobiDB-lite"/>
    </source>
</evidence>
<reference evidence="2 3" key="1">
    <citation type="submission" date="2016-09" db="EMBL/GenBank/DDBJ databases">
        <title>Genome-resolved meta-omics ties microbial dynamics to process performance in biotechnology for thiocyanate degradation.</title>
        <authorList>
            <person name="Kantor R.S."/>
            <person name="Huddy R.J."/>
            <person name="Iyer R."/>
            <person name="Thomas B.C."/>
            <person name="Brown C.T."/>
            <person name="Anantharaman K."/>
            <person name="Tringe S."/>
            <person name="Hettich R.L."/>
            <person name="Harrison S.T."/>
            <person name="Banfield J.F."/>
        </authorList>
    </citation>
    <scope>NUCLEOTIDE SEQUENCE [LARGE SCALE GENOMIC DNA]</scope>
    <source>
        <strain evidence="2">59-99</strain>
    </source>
</reference>
<feature type="compositionally biased region" description="Basic residues" evidence="1">
    <location>
        <begin position="1218"/>
        <end position="1227"/>
    </location>
</feature>
<name>A0A1M3KZP9_9BACT</name>
<protein>
    <submittedName>
        <fullName evidence="2">Uncharacterized protein</fullName>
    </submittedName>
</protein>
<feature type="region of interest" description="Disordered" evidence="1">
    <location>
        <begin position="1211"/>
        <end position="1233"/>
    </location>
</feature>
<proteinExistence type="predicted"/>